<proteinExistence type="predicted"/>
<reference evidence="2" key="1">
    <citation type="submission" date="2020-02" db="EMBL/GenBank/DDBJ databases">
        <authorList>
            <person name="Meier V. D."/>
        </authorList>
    </citation>
    <scope>NUCLEOTIDE SEQUENCE</scope>
    <source>
        <strain evidence="2">AVDCRST_MAG05</strain>
    </source>
</reference>
<dbReference type="EMBL" id="CADCVM010000049">
    <property type="protein sequence ID" value="CAA9469136.1"/>
    <property type="molecule type" value="Genomic_DNA"/>
</dbReference>
<organism evidence="2">
    <name type="scientific">uncultured Rubrobacteraceae bacterium</name>
    <dbReference type="NCBI Taxonomy" id="349277"/>
    <lineage>
        <taxon>Bacteria</taxon>
        <taxon>Bacillati</taxon>
        <taxon>Actinomycetota</taxon>
        <taxon>Rubrobacteria</taxon>
        <taxon>Rubrobacterales</taxon>
        <taxon>Rubrobacteraceae</taxon>
        <taxon>environmental samples</taxon>
    </lineage>
</organism>
<evidence type="ECO:0000313" key="2">
    <source>
        <dbReference type="EMBL" id="CAA9469136.1"/>
    </source>
</evidence>
<feature type="compositionally biased region" description="Low complexity" evidence="1">
    <location>
        <begin position="64"/>
        <end position="92"/>
    </location>
</feature>
<accession>A0A6J4RB16</accession>
<feature type="non-terminal residue" evidence="2">
    <location>
        <position position="1"/>
    </location>
</feature>
<sequence>WPKGRRSSLSGGACSAWTRGRRGRRRSSGTLCTGSRRARASGRWRRRSTSGATPRRPRSRRSCTTRSSWSRPTSTCARTSSRASSTRAVAPS</sequence>
<evidence type="ECO:0000256" key="1">
    <source>
        <dbReference type="SAM" id="MobiDB-lite"/>
    </source>
</evidence>
<feature type="compositionally biased region" description="Basic residues" evidence="1">
    <location>
        <begin position="36"/>
        <end position="48"/>
    </location>
</feature>
<gene>
    <name evidence="2" type="ORF">AVDCRST_MAG05-388</name>
</gene>
<protein>
    <submittedName>
        <fullName evidence="2">Uncharacterized protein</fullName>
    </submittedName>
</protein>
<feature type="region of interest" description="Disordered" evidence="1">
    <location>
        <begin position="1"/>
        <end position="92"/>
    </location>
</feature>
<dbReference type="AlphaFoldDB" id="A0A6J4RB16"/>
<feature type="non-terminal residue" evidence="2">
    <location>
        <position position="92"/>
    </location>
</feature>
<name>A0A6J4RB16_9ACTN</name>